<keyword evidence="4" id="KW-0378">Hydrolase</keyword>
<evidence type="ECO:0000256" key="4">
    <source>
        <dbReference type="ARBA" id="ARBA00022801"/>
    </source>
</evidence>
<dbReference type="STRING" id="105785.A0A2J7Q727"/>
<dbReference type="CDD" id="cd09272">
    <property type="entry name" value="RNase_HI_RT_Ty1"/>
    <property type="match status" value="1"/>
</dbReference>
<feature type="domain" description="CCHC-type" evidence="6">
    <location>
        <begin position="243"/>
        <end position="258"/>
    </location>
</feature>
<dbReference type="InterPro" id="IPR001584">
    <property type="entry name" value="Integrase_cat-core"/>
</dbReference>
<dbReference type="InterPro" id="IPR001878">
    <property type="entry name" value="Znf_CCHC"/>
</dbReference>
<keyword evidence="5" id="KW-0862">Zinc</keyword>
<protein>
    <submittedName>
        <fullName evidence="8">Retrovirus-related Pol polyprotein from transposon TNT 1-94</fullName>
    </submittedName>
</protein>
<dbReference type="OrthoDB" id="413361at2759"/>
<keyword evidence="5" id="KW-0863">Zinc-finger</keyword>
<gene>
    <name evidence="8" type="primary">POLX_0</name>
    <name evidence="8" type="ORF">B7P43_G09644</name>
</gene>
<dbReference type="SUPFAM" id="SSF53098">
    <property type="entry name" value="Ribonuclease H-like"/>
    <property type="match status" value="1"/>
</dbReference>
<proteinExistence type="predicted"/>
<reference evidence="8 9" key="1">
    <citation type="submission" date="2017-12" db="EMBL/GenBank/DDBJ databases">
        <title>Hemimetabolous genomes reveal molecular basis of termite eusociality.</title>
        <authorList>
            <person name="Harrison M.C."/>
            <person name="Jongepier E."/>
            <person name="Robertson H.M."/>
            <person name="Arning N."/>
            <person name="Bitard-Feildel T."/>
            <person name="Chao H."/>
            <person name="Childers C.P."/>
            <person name="Dinh H."/>
            <person name="Doddapaneni H."/>
            <person name="Dugan S."/>
            <person name="Gowin J."/>
            <person name="Greiner C."/>
            <person name="Han Y."/>
            <person name="Hu H."/>
            <person name="Hughes D.S.T."/>
            <person name="Huylmans A.-K."/>
            <person name="Kemena C."/>
            <person name="Kremer L.P.M."/>
            <person name="Lee S.L."/>
            <person name="Lopez-Ezquerra A."/>
            <person name="Mallet L."/>
            <person name="Monroy-Kuhn J.M."/>
            <person name="Moser A."/>
            <person name="Murali S.C."/>
            <person name="Muzny D.M."/>
            <person name="Otani S."/>
            <person name="Piulachs M.-D."/>
            <person name="Poelchau M."/>
            <person name="Qu J."/>
            <person name="Schaub F."/>
            <person name="Wada-Katsumata A."/>
            <person name="Worley K.C."/>
            <person name="Xie Q."/>
            <person name="Ylla G."/>
            <person name="Poulsen M."/>
            <person name="Gibbs R.A."/>
            <person name="Schal C."/>
            <person name="Richards S."/>
            <person name="Belles X."/>
            <person name="Korb J."/>
            <person name="Bornberg-Bauer E."/>
        </authorList>
    </citation>
    <scope>NUCLEOTIDE SEQUENCE [LARGE SCALE GENOMIC DNA]</scope>
    <source>
        <tissue evidence="8">Whole body</tissue>
    </source>
</reference>
<dbReference type="InterPro" id="IPR039537">
    <property type="entry name" value="Retrotran_Ty1/copia-like"/>
</dbReference>
<comment type="caution">
    <text evidence="8">The sequence shown here is derived from an EMBL/GenBank/DDBJ whole genome shotgun (WGS) entry which is preliminary data.</text>
</comment>
<evidence type="ECO:0000259" key="7">
    <source>
        <dbReference type="PROSITE" id="PS50994"/>
    </source>
</evidence>
<dbReference type="InterPro" id="IPR054722">
    <property type="entry name" value="PolX-like_BBD"/>
</dbReference>
<accession>A0A2J7Q727</accession>
<dbReference type="GO" id="GO:0004190">
    <property type="term" value="F:aspartic-type endopeptidase activity"/>
    <property type="evidence" value="ECO:0007669"/>
    <property type="project" value="UniProtKB-KW"/>
</dbReference>
<dbReference type="GO" id="GO:0071897">
    <property type="term" value="P:DNA biosynthetic process"/>
    <property type="evidence" value="ECO:0007669"/>
    <property type="project" value="UniProtKB-ARBA"/>
</dbReference>
<dbReference type="SUPFAM" id="SSF57756">
    <property type="entry name" value="Retrovirus zinc finger-like domains"/>
    <property type="match status" value="1"/>
</dbReference>
<keyword evidence="3" id="KW-0064">Aspartyl protease</keyword>
<dbReference type="Proteomes" id="UP000235965">
    <property type="component" value="Unassembled WGS sequence"/>
</dbReference>
<dbReference type="Pfam" id="PF14223">
    <property type="entry name" value="Retrotran_gag_2"/>
    <property type="match status" value="1"/>
</dbReference>
<dbReference type="GO" id="GO:0006508">
    <property type="term" value="P:proteolysis"/>
    <property type="evidence" value="ECO:0007669"/>
    <property type="project" value="UniProtKB-KW"/>
</dbReference>
<dbReference type="PROSITE" id="PS50158">
    <property type="entry name" value="ZF_CCHC"/>
    <property type="match status" value="1"/>
</dbReference>
<dbReference type="InterPro" id="IPR013103">
    <property type="entry name" value="RVT_2"/>
</dbReference>
<name>A0A2J7Q727_9NEOP</name>
<dbReference type="Pfam" id="PF25597">
    <property type="entry name" value="SH3_retrovirus"/>
    <property type="match status" value="1"/>
</dbReference>
<sequence length="1350" mass="154578">MSEEVYRRRIEPLNDDNYTIWKHRVTLTLRKRKQWEAVEPGYDGVEEDWTPGQIQTNLEALNFITENIEDKYVPSIAHLTTAAEVWQKLKRRNCEYTWVHIALMIEELALTKKTDEISMNEYLTRKQNLILKLKNANVPFSEGAHIGFIFSGLPKQYENLMLSFSSKEDKTSLEEVISKLYLTEKQDKIHRDFENNEEEKAFLLRRESRYQKNNNYYPKRDGKFKNQSKGINCDQNVKKNVICFACNQAGHIAKLCPKFNVLKNNGGTAKIAEVQKENEEEEEIAVVAEEHIETTEEFVMTAHAGSRSEEFRDLWILDSGASHHMTPYKDIFDNLNEGVRGNVMLAKRKTSTPLLGKGSVALKVTNEYGGKKLRLNNCSYVPGLDCNLLSMRQLDRLGCEAHIKNGIITVSKDGVVIFVARGKGDQLYHLQCEYYTVSGKSLMCSISSKMEIEKRMNLMKAKALKCEAIWHQRFGHMKTLPKFCGVDECQLNCDVCITGKLHRKKFCKNSKSAENVLEVIHSDVCGKITPQSLGGKQYFVTFLDDNSRFSTVEVLTNKCDVLPAFQRYVEKVEVLQERRIKFLQSDNGGEYCSAAFNEYLDQKGIGRRLSVARTPQQNGRSERLNRTLLCIVRCILENAGLPKSFWGEAVLTASNIRNCCPSKAIQGRIPIEVWSKKAFTIDMAREMKVFGCRAWDLNLNVKDKLDSRAVECIYLGSARDAKGYRLYSVNEKKIRISRDARFEESVFPYKTIIRKTVIQTKSETPIYVYDSDCTDTEDNVGGSHPSVDENDDKPSIVGNDINVDNLENVPQENVQPRRTTRTIKQKVVCECCAKVDCGEITLAEPKSVGEALSRIDRDHWIGAMKLEIENLKKNQTWEVVRKPKNVNVIGSRWVFSLRKKDDGTFKYKARLVAQGFHQVYGIDFWDSYSPVMRRASFRILMALSVDRGWEVDHVDVVGAYLNSTLKEIVYMRQPELFEEGNADDVCLLLKSIYGLHQSGKDWNDTITFIFVSFGLKQCTKDPCVFFNDRIIVAIYVDDMIICGTRKDVNDCKRQLSQRLNVKDLGPVSNFLGINVDRPNGYVIKIHQENYVNETLKTFGMLDCKGCVTPRDPNYNNFLDGDKPFDEIQYKAAVGRLQYIATCTRPDIVFSTNQVSKFCHCPTKGRWLEVMRIMRYLKHTIKYRLTYEKSEIDPVIYSDSDFANDVHDSKSVAGYVIMMSKGAVSWKSKKQDIVATSTNEAEYIALYECSKEVIWMREFLSEINVAVSTPSIIFGDNLQANDMCTKNKITERNKHFRMRQHKIREYVNDGDISIQYVDSSTNSADMLTKATNGPKINELSLKIGLKFGVEL</sequence>
<dbReference type="GO" id="GO:0015074">
    <property type="term" value="P:DNA integration"/>
    <property type="evidence" value="ECO:0007669"/>
    <property type="project" value="InterPro"/>
</dbReference>
<evidence type="ECO:0000313" key="8">
    <source>
        <dbReference type="EMBL" id="PNF24386.1"/>
    </source>
</evidence>
<keyword evidence="2" id="KW-0479">Metal-binding</keyword>
<dbReference type="PANTHER" id="PTHR42648:SF28">
    <property type="entry name" value="TRANSPOSON-ENCODED PROTEIN WITH RIBONUCLEASE H-LIKE AND RETROVIRUS ZINC FINGER-LIKE DOMAINS"/>
    <property type="match status" value="1"/>
</dbReference>
<dbReference type="EMBL" id="NEVH01017447">
    <property type="protein sequence ID" value="PNF24386.1"/>
    <property type="molecule type" value="Genomic_DNA"/>
</dbReference>
<dbReference type="Pfam" id="PF22936">
    <property type="entry name" value="Pol_BBD"/>
    <property type="match status" value="1"/>
</dbReference>
<dbReference type="InterPro" id="IPR036875">
    <property type="entry name" value="Znf_CCHC_sf"/>
</dbReference>
<evidence type="ECO:0000256" key="3">
    <source>
        <dbReference type="ARBA" id="ARBA00022750"/>
    </source>
</evidence>
<dbReference type="SUPFAM" id="SSF56672">
    <property type="entry name" value="DNA/RNA polymerases"/>
    <property type="match status" value="1"/>
</dbReference>
<dbReference type="GO" id="GO:0003676">
    <property type="term" value="F:nucleic acid binding"/>
    <property type="evidence" value="ECO:0007669"/>
    <property type="project" value="InterPro"/>
</dbReference>
<dbReference type="GO" id="GO:0042575">
    <property type="term" value="C:DNA polymerase complex"/>
    <property type="evidence" value="ECO:0007669"/>
    <property type="project" value="UniProtKB-ARBA"/>
</dbReference>
<dbReference type="InParanoid" id="A0A2J7Q727"/>
<dbReference type="Pfam" id="PF07727">
    <property type="entry name" value="RVT_2"/>
    <property type="match status" value="1"/>
</dbReference>
<dbReference type="GO" id="GO:0008270">
    <property type="term" value="F:zinc ion binding"/>
    <property type="evidence" value="ECO:0007669"/>
    <property type="project" value="UniProtKB-KW"/>
</dbReference>
<dbReference type="Gene3D" id="3.30.420.10">
    <property type="entry name" value="Ribonuclease H-like superfamily/Ribonuclease H"/>
    <property type="match status" value="1"/>
</dbReference>
<dbReference type="InterPro" id="IPR043502">
    <property type="entry name" value="DNA/RNA_pol_sf"/>
</dbReference>
<dbReference type="PROSITE" id="PS50994">
    <property type="entry name" value="INTEGRASE"/>
    <property type="match status" value="1"/>
</dbReference>
<keyword evidence="1" id="KW-0645">Protease</keyword>
<evidence type="ECO:0000259" key="6">
    <source>
        <dbReference type="PROSITE" id="PS50158"/>
    </source>
</evidence>
<feature type="domain" description="Integrase catalytic" evidence="7">
    <location>
        <begin position="510"/>
        <end position="678"/>
    </location>
</feature>
<dbReference type="SMART" id="SM00343">
    <property type="entry name" value="ZnF_C2HC"/>
    <property type="match status" value="1"/>
</dbReference>
<evidence type="ECO:0000256" key="1">
    <source>
        <dbReference type="ARBA" id="ARBA00022670"/>
    </source>
</evidence>
<dbReference type="InterPro" id="IPR012337">
    <property type="entry name" value="RNaseH-like_sf"/>
</dbReference>
<dbReference type="InterPro" id="IPR036397">
    <property type="entry name" value="RNaseH_sf"/>
</dbReference>
<dbReference type="InterPro" id="IPR057670">
    <property type="entry name" value="SH3_retrovirus"/>
</dbReference>
<dbReference type="PANTHER" id="PTHR42648">
    <property type="entry name" value="TRANSPOSASE, PUTATIVE-RELATED"/>
    <property type="match status" value="1"/>
</dbReference>
<evidence type="ECO:0000256" key="2">
    <source>
        <dbReference type="ARBA" id="ARBA00022723"/>
    </source>
</evidence>
<keyword evidence="9" id="KW-1185">Reference proteome</keyword>
<evidence type="ECO:0000313" key="9">
    <source>
        <dbReference type="Proteomes" id="UP000235965"/>
    </source>
</evidence>
<organism evidence="8 9">
    <name type="scientific">Cryptotermes secundus</name>
    <dbReference type="NCBI Taxonomy" id="105785"/>
    <lineage>
        <taxon>Eukaryota</taxon>
        <taxon>Metazoa</taxon>
        <taxon>Ecdysozoa</taxon>
        <taxon>Arthropoda</taxon>
        <taxon>Hexapoda</taxon>
        <taxon>Insecta</taxon>
        <taxon>Pterygota</taxon>
        <taxon>Neoptera</taxon>
        <taxon>Polyneoptera</taxon>
        <taxon>Dictyoptera</taxon>
        <taxon>Blattodea</taxon>
        <taxon>Blattoidea</taxon>
        <taxon>Termitoidae</taxon>
        <taxon>Kalotermitidae</taxon>
        <taxon>Cryptotermitinae</taxon>
        <taxon>Cryptotermes</taxon>
    </lineage>
</organism>
<evidence type="ECO:0000256" key="5">
    <source>
        <dbReference type="PROSITE-ProRule" id="PRU00047"/>
    </source>
</evidence>